<dbReference type="EMBL" id="UYYB01097609">
    <property type="protein sequence ID" value="VDM76734.1"/>
    <property type="molecule type" value="Genomic_DNA"/>
</dbReference>
<organism evidence="2 3">
    <name type="scientific">Strongylus vulgaris</name>
    <name type="common">Blood worm</name>
    <dbReference type="NCBI Taxonomy" id="40348"/>
    <lineage>
        <taxon>Eukaryota</taxon>
        <taxon>Metazoa</taxon>
        <taxon>Ecdysozoa</taxon>
        <taxon>Nematoda</taxon>
        <taxon>Chromadorea</taxon>
        <taxon>Rhabditida</taxon>
        <taxon>Rhabditina</taxon>
        <taxon>Rhabditomorpha</taxon>
        <taxon>Strongyloidea</taxon>
        <taxon>Strongylidae</taxon>
        <taxon>Strongylus</taxon>
    </lineage>
</organism>
<dbReference type="AlphaFoldDB" id="A0A3P7JF05"/>
<protein>
    <submittedName>
        <fullName evidence="2">Uncharacterized protein</fullName>
    </submittedName>
</protein>
<reference evidence="2 3" key="1">
    <citation type="submission" date="2018-11" db="EMBL/GenBank/DDBJ databases">
        <authorList>
            <consortium name="Pathogen Informatics"/>
        </authorList>
    </citation>
    <scope>NUCLEOTIDE SEQUENCE [LARGE SCALE GENOMIC DNA]</scope>
</reference>
<proteinExistence type="predicted"/>
<dbReference type="Proteomes" id="UP000270094">
    <property type="component" value="Unassembled WGS sequence"/>
</dbReference>
<feature type="region of interest" description="Disordered" evidence="1">
    <location>
        <begin position="14"/>
        <end position="52"/>
    </location>
</feature>
<evidence type="ECO:0000313" key="2">
    <source>
        <dbReference type="EMBL" id="VDM76734.1"/>
    </source>
</evidence>
<evidence type="ECO:0000256" key="1">
    <source>
        <dbReference type="SAM" id="MobiDB-lite"/>
    </source>
</evidence>
<accession>A0A3P7JF05</accession>
<evidence type="ECO:0000313" key="3">
    <source>
        <dbReference type="Proteomes" id="UP000270094"/>
    </source>
</evidence>
<name>A0A3P7JF05_STRVU</name>
<feature type="compositionally biased region" description="Polar residues" evidence="1">
    <location>
        <begin position="18"/>
        <end position="28"/>
    </location>
</feature>
<keyword evidence="3" id="KW-1185">Reference proteome</keyword>
<gene>
    <name evidence="2" type="ORF">SVUK_LOCUS11732</name>
</gene>
<sequence length="75" mass="8035">MIRIPLQKCVQGLEKTAAQGTAQNSQAKPSAAQKNVGPPPAKPNTVKAEASNVQAKVNTVQRRQFAAKDEIHDTE</sequence>